<keyword evidence="9" id="KW-1185">Reference proteome</keyword>
<comment type="similarity">
    <text evidence="5">Belongs to the HrcA family.</text>
</comment>
<comment type="function">
    <text evidence="5">Negative regulator of class I heat shock genes (grpE-dnaK-dnaJ and groELS operons). Prevents heat-shock induction of these operons.</text>
</comment>
<keyword evidence="3 5" id="KW-0346">Stress response</keyword>
<feature type="domain" description="Heat-inducible transcription repressor HrcA C-terminal" evidence="6">
    <location>
        <begin position="105"/>
        <end position="325"/>
    </location>
</feature>
<reference evidence="8 9" key="1">
    <citation type="submission" date="2016-10" db="EMBL/GenBank/DDBJ databases">
        <authorList>
            <person name="de Groot N.N."/>
        </authorList>
    </citation>
    <scope>NUCLEOTIDE SEQUENCE [LARGE SCALE GENOMIC DNA]</scope>
    <source>
        <strain evidence="8 9">KHGC13</strain>
    </source>
</reference>
<dbReference type="Gene3D" id="1.10.10.10">
    <property type="entry name" value="Winged helix-like DNA-binding domain superfamily/Winged helix DNA-binding domain"/>
    <property type="match status" value="1"/>
</dbReference>
<dbReference type="PANTHER" id="PTHR34824:SF1">
    <property type="entry name" value="HEAT-INDUCIBLE TRANSCRIPTION REPRESSOR HRCA"/>
    <property type="match status" value="1"/>
</dbReference>
<dbReference type="HAMAP" id="MF_00081">
    <property type="entry name" value="HrcA"/>
    <property type="match status" value="1"/>
</dbReference>
<evidence type="ECO:0000313" key="8">
    <source>
        <dbReference type="EMBL" id="SFU46877.1"/>
    </source>
</evidence>
<keyword evidence="4 5" id="KW-0804">Transcription</keyword>
<dbReference type="InterPro" id="IPR036388">
    <property type="entry name" value="WH-like_DNA-bd_sf"/>
</dbReference>
<keyword evidence="2 5" id="KW-0805">Transcription regulation</keyword>
<dbReference type="Gene3D" id="3.30.390.60">
    <property type="entry name" value="Heat-inducible transcription repressor hrca homolog, domain 3"/>
    <property type="match status" value="1"/>
</dbReference>
<dbReference type="InterPro" id="IPR029016">
    <property type="entry name" value="GAF-like_dom_sf"/>
</dbReference>
<dbReference type="GeneID" id="78354408"/>
<dbReference type="EMBL" id="FPBT01000006">
    <property type="protein sequence ID" value="SFU46877.1"/>
    <property type="molecule type" value="Genomic_DNA"/>
</dbReference>
<evidence type="ECO:0000313" key="9">
    <source>
        <dbReference type="Proteomes" id="UP000198817"/>
    </source>
</evidence>
<dbReference type="Pfam" id="PF03444">
    <property type="entry name" value="WHD_HrcA"/>
    <property type="match status" value="1"/>
</dbReference>
<dbReference type="InterPro" id="IPR036390">
    <property type="entry name" value="WH_DNA-bd_sf"/>
</dbReference>
<dbReference type="PIRSF" id="PIRSF005485">
    <property type="entry name" value="HrcA"/>
    <property type="match status" value="1"/>
</dbReference>
<feature type="domain" description="Winged helix-turn-helix transcription repressor HrcA DNA-binding" evidence="7">
    <location>
        <begin position="2"/>
        <end position="74"/>
    </location>
</feature>
<dbReference type="GO" id="GO:0045892">
    <property type="term" value="P:negative regulation of DNA-templated transcription"/>
    <property type="evidence" value="ECO:0007669"/>
    <property type="project" value="UniProtKB-UniRule"/>
</dbReference>
<dbReference type="SUPFAM" id="SSF46785">
    <property type="entry name" value="Winged helix' DNA-binding domain"/>
    <property type="match status" value="1"/>
</dbReference>
<dbReference type="Proteomes" id="UP000198817">
    <property type="component" value="Unassembled WGS sequence"/>
</dbReference>
<dbReference type="OrthoDB" id="9783139at2"/>
<evidence type="ECO:0000259" key="7">
    <source>
        <dbReference type="Pfam" id="PF03444"/>
    </source>
</evidence>
<evidence type="ECO:0000259" key="6">
    <source>
        <dbReference type="Pfam" id="PF01628"/>
    </source>
</evidence>
<gene>
    <name evidence="5" type="primary">hrcA</name>
    <name evidence="8" type="ORF">SAMN05216508_10658</name>
</gene>
<dbReference type="InterPro" id="IPR002571">
    <property type="entry name" value="HrcA"/>
</dbReference>
<dbReference type="NCBIfam" id="TIGR00331">
    <property type="entry name" value="hrcA"/>
    <property type="match status" value="1"/>
</dbReference>
<evidence type="ECO:0000256" key="5">
    <source>
        <dbReference type="HAMAP-Rule" id="MF_00081"/>
    </source>
</evidence>
<keyword evidence="1 5" id="KW-0678">Repressor</keyword>
<organism evidence="8 9">
    <name type="scientific">Eubacterium pyruvativorans</name>
    <dbReference type="NCBI Taxonomy" id="155865"/>
    <lineage>
        <taxon>Bacteria</taxon>
        <taxon>Bacillati</taxon>
        <taxon>Bacillota</taxon>
        <taxon>Clostridia</taxon>
        <taxon>Eubacteriales</taxon>
        <taxon>Eubacteriaceae</taxon>
        <taxon>Eubacterium</taxon>
    </lineage>
</organism>
<evidence type="ECO:0000256" key="2">
    <source>
        <dbReference type="ARBA" id="ARBA00023015"/>
    </source>
</evidence>
<dbReference type="InterPro" id="IPR023120">
    <property type="entry name" value="WHTH_transcript_rep_HrcA_IDD"/>
</dbReference>
<dbReference type="GO" id="GO:0003677">
    <property type="term" value="F:DNA binding"/>
    <property type="evidence" value="ECO:0007669"/>
    <property type="project" value="InterPro"/>
</dbReference>
<dbReference type="AlphaFoldDB" id="A0A1I7GEG6"/>
<name>A0A1I7GEG6_9FIRM</name>
<dbReference type="RefSeq" id="WP_090163148.1">
    <property type="nucleotide sequence ID" value="NZ_CACVNK010000011.1"/>
</dbReference>
<proteinExistence type="inferred from homology"/>
<dbReference type="SUPFAM" id="SSF55781">
    <property type="entry name" value="GAF domain-like"/>
    <property type="match status" value="1"/>
</dbReference>
<dbReference type="STRING" id="155865.SAMN05216515_10758"/>
<dbReference type="InterPro" id="IPR021153">
    <property type="entry name" value="HrcA_C"/>
</dbReference>
<evidence type="ECO:0000256" key="3">
    <source>
        <dbReference type="ARBA" id="ARBA00023016"/>
    </source>
</evidence>
<evidence type="ECO:0000256" key="1">
    <source>
        <dbReference type="ARBA" id="ARBA00022491"/>
    </source>
</evidence>
<dbReference type="Gene3D" id="3.30.450.40">
    <property type="match status" value="1"/>
</dbReference>
<protein>
    <recommendedName>
        <fullName evidence="5">Heat-inducible transcription repressor HrcA</fullName>
    </recommendedName>
</protein>
<dbReference type="InterPro" id="IPR005104">
    <property type="entry name" value="WHTH_HrcA_DNA-bd"/>
</dbReference>
<evidence type="ECO:0000256" key="4">
    <source>
        <dbReference type="ARBA" id="ARBA00023163"/>
    </source>
</evidence>
<accession>A0A1I7GEG6</accession>
<sequence>MELTERKLKILQAIINDYVMSAEPVGSRTLAREFNNVISPATIRNEMSDLEAMGYLTHPHTSAGRVPSDKAYRLYVNDMMGREELPEESKRRIRETLRADVKELDRTIQHAAELLSEITNLASFAMSPTQKQDKLEYVNLIPVDARQIVLMTIAESGKSSSSLLRVDVPYTQETLNVIAKSLTYDYKGKNLTDVLRENLATDARTDITAMSQLTKNIMPNFLKTLESLLNINLYMDGIANIFDLPEFSDTQRAKGFVSKFENEGRTNFLKELTDRDDGVIVTIGDENPDVDMKDCSVITATYHVNGKYAGKIGVIGPTRMNYGRVTSVMQYLTENLNDAFRMDDEEDNDER</sequence>
<dbReference type="Pfam" id="PF01628">
    <property type="entry name" value="HrcA"/>
    <property type="match status" value="1"/>
</dbReference>
<dbReference type="PANTHER" id="PTHR34824">
    <property type="entry name" value="HEAT-INDUCIBLE TRANSCRIPTION REPRESSOR HRCA"/>
    <property type="match status" value="1"/>
</dbReference>